<organism evidence="3 4">
    <name type="scientific">Perkinsus olseni</name>
    <name type="common">Perkinsus atlanticus</name>
    <dbReference type="NCBI Taxonomy" id="32597"/>
    <lineage>
        <taxon>Eukaryota</taxon>
        <taxon>Sar</taxon>
        <taxon>Alveolata</taxon>
        <taxon>Perkinsozoa</taxon>
        <taxon>Perkinsea</taxon>
        <taxon>Perkinsida</taxon>
        <taxon>Perkinsidae</taxon>
        <taxon>Perkinsus</taxon>
    </lineage>
</organism>
<evidence type="ECO:0000256" key="1">
    <source>
        <dbReference type="SAM" id="MobiDB-lite"/>
    </source>
</evidence>
<dbReference type="EMBL" id="JABANP010000140">
    <property type="protein sequence ID" value="KAF4688852.1"/>
    <property type="molecule type" value="Genomic_DNA"/>
</dbReference>
<gene>
    <name evidence="3" type="ORF">FOZ60_002369</name>
</gene>
<protein>
    <submittedName>
        <fullName evidence="3">Uncharacterized protein</fullName>
    </submittedName>
</protein>
<reference evidence="3 4" key="1">
    <citation type="submission" date="2020-04" db="EMBL/GenBank/DDBJ databases">
        <title>Perkinsus olseni comparative genomics.</title>
        <authorList>
            <person name="Bogema D.R."/>
        </authorList>
    </citation>
    <scope>NUCLEOTIDE SEQUENCE [LARGE SCALE GENOMIC DNA]</scope>
    <source>
        <strain evidence="3">00978-12</strain>
    </source>
</reference>
<sequence length="320" mass="35863">MRSTAAPSSATAAAVLGALMLQSAAATKIDYACHIPDNSTVPISCIVSKSRGLFDLGEPKWLPSIYSEHTVKTGEDGLERYVSSSCIVHPDLKDGKPYMRADNTCGIDWLREAGGVDYNRGPNGYLVDMPLEGGEAYEQQHFQKLKMERISRVPLNRVGRKYDLAGCFANDEPVEWRAKFWLDSKSSNDDSDLVKRRVLSTFEMIDPRRRWRVPEAPLSSFSRDRKIAVGESIPETISDLWKEPPGEAFFFKFGSSGWPGEYAVFLKFNEKAFMLFNETDRVRRSTSAPLTSTNVEASASETSILDDYNKPPPSYEDLFN</sequence>
<dbReference type="AlphaFoldDB" id="A0A7J6NY78"/>
<evidence type="ECO:0000313" key="4">
    <source>
        <dbReference type="Proteomes" id="UP000541610"/>
    </source>
</evidence>
<feature type="signal peptide" evidence="2">
    <location>
        <begin position="1"/>
        <end position="26"/>
    </location>
</feature>
<proteinExistence type="predicted"/>
<dbReference type="Proteomes" id="UP000541610">
    <property type="component" value="Unassembled WGS sequence"/>
</dbReference>
<feature type="region of interest" description="Disordered" evidence="1">
    <location>
        <begin position="286"/>
        <end position="320"/>
    </location>
</feature>
<feature type="compositionally biased region" description="Polar residues" evidence="1">
    <location>
        <begin position="286"/>
        <end position="303"/>
    </location>
</feature>
<evidence type="ECO:0000313" key="3">
    <source>
        <dbReference type="EMBL" id="KAF4688852.1"/>
    </source>
</evidence>
<feature type="chain" id="PRO_5029804546" evidence="2">
    <location>
        <begin position="27"/>
        <end position="320"/>
    </location>
</feature>
<name>A0A7J6NY78_PEROL</name>
<dbReference type="OrthoDB" id="10418464at2759"/>
<comment type="caution">
    <text evidence="3">The sequence shown here is derived from an EMBL/GenBank/DDBJ whole genome shotgun (WGS) entry which is preliminary data.</text>
</comment>
<accession>A0A7J6NY78</accession>
<evidence type="ECO:0000256" key="2">
    <source>
        <dbReference type="SAM" id="SignalP"/>
    </source>
</evidence>
<keyword evidence="2" id="KW-0732">Signal</keyword>